<reference evidence="6" key="2">
    <citation type="submission" date="2015-05" db="EMBL/GenBank/DDBJ databases">
        <authorList>
            <person name="Wang D.B."/>
            <person name="Wang M."/>
        </authorList>
    </citation>
    <scope>NUCLEOTIDE SEQUENCE [LARGE SCALE GENOMIC DNA]</scope>
    <source>
        <strain evidence="6">M72</strain>
    </source>
</reference>
<dbReference type="EC" id="3.1.3.48" evidence="2"/>
<dbReference type="Proteomes" id="UP000049979">
    <property type="component" value="Unassembled WGS sequence"/>
</dbReference>
<gene>
    <name evidence="7" type="primary">cpsB_2</name>
    <name evidence="7" type="ORF">ERS852420_03132</name>
    <name evidence="8" type="ORF">GMD30_02560</name>
    <name evidence="6" type="ORF">M72_17541</name>
</gene>
<dbReference type="InterPro" id="IPR016667">
    <property type="entry name" value="Caps_polysacc_synth_CpsB/CapC"/>
</dbReference>
<comment type="similarity">
    <text evidence="1">Belongs to the metallo-dependent hydrolases superfamily. CpsB/CapC family.</text>
</comment>
<protein>
    <recommendedName>
        <fullName evidence="2">protein-tyrosine-phosphatase</fullName>
        <ecNumber evidence="2">3.1.3.48</ecNumber>
    </recommendedName>
</protein>
<dbReference type="STRING" id="301302.ERS852420_03132"/>
<evidence type="ECO:0000256" key="5">
    <source>
        <dbReference type="ARBA" id="ARBA00051722"/>
    </source>
</evidence>
<dbReference type="GO" id="GO:0030145">
    <property type="term" value="F:manganese ion binding"/>
    <property type="evidence" value="ECO:0007669"/>
    <property type="project" value="InterPro"/>
</dbReference>
<dbReference type="Proteomes" id="UP000095495">
    <property type="component" value="Unassembled WGS sequence"/>
</dbReference>
<reference evidence="8 11" key="3">
    <citation type="journal article" date="2019" name="Nat. Med.">
        <title>A library of human gut bacterial isolates paired with longitudinal multiomics data enables mechanistic microbiome research.</title>
        <authorList>
            <person name="Poyet M."/>
            <person name="Groussin M."/>
            <person name="Gibbons S.M."/>
            <person name="Avila-Pacheco J."/>
            <person name="Jiang X."/>
            <person name="Kearney S.M."/>
            <person name="Perrotta A.R."/>
            <person name="Berdy B."/>
            <person name="Zhao S."/>
            <person name="Lieberman T.D."/>
            <person name="Swanson P.K."/>
            <person name="Smith M."/>
            <person name="Roesemann S."/>
            <person name="Alexander J.E."/>
            <person name="Rich S.A."/>
            <person name="Livny J."/>
            <person name="Vlamakis H."/>
            <person name="Clish C."/>
            <person name="Bullock K."/>
            <person name="Deik A."/>
            <person name="Scott J."/>
            <person name="Pierce K.A."/>
            <person name="Xavier R.J."/>
            <person name="Alm E.J."/>
        </authorList>
    </citation>
    <scope>NUCLEOTIDE SEQUENCE [LARGE SCALE GENOMIC DNA]</scope>
    <source>
        <strain evidence="8 11">BIOML-A1</strain>
    </source>
</reference>
<keyword evidence="3 7" id="KW-0378">Hydrolase</keyword>
<evidence type="ECO:0000256" key="3">
    <source>
        <dbReference type="ARBA" id="ARBA00022801"/>
    </source>
</evidence>
<organism evidence="6 9">
    <name type="scientific">Roseburia faecis</name>
    <dbReference type="NCBI Taxonomy" id="301302"/>
    <lineage>
        <taxon>Bacteria</taxon>
        <taxon>Bacillati</taxon>
        <taxon>Bacillota</taxon>
        <taxon>Clostridia</taxon>
        <taxon>Lachnospirales</taxon>
        <taxon>Lachnospiraceae</taxon>
        <taxon>Roseburia</taxon>
    </lineage>
</organism>
<evidence type="ECO:0000256" key="2">
    <source>
        <dbReference type="ARBA" id="ARBA00013064"/>
    </source>
</evidence>
<dbReference type="Gene3D" id="3.20.20.140">
    <property type="entry name" value="Metal-dependent hydrolases"/>
    <property type="match status" value="1"/>
</dbReference>
<evidence type="ECO:0000313" key="11">
    <source>
        <dbReference type="Proteomes" id="UP000446657"/>
    </source>
</evidence>
<evidence type="ECO:0000313" key="9">
    <source>
        <dbReference type="Proteomes" id="UP000049979"/>
    </source>
</evidence>
<dbReference type="PANTHER" id="PTHR39181:SF1">
    <property type="entry name" value="TYROSINE-PROTEIN PHOSPHATASE YWQE"/>
    <property type="match status" value="1"/>
</dbReference>
<dbReference type="InterPro" id="IPR016195">
    <property type="entry name" value="Pol/histidinol_Pase-like"/>
</dbReference>
<keyword evidence="9" id="KW-1185">Reference proteome</keyword>
<name>A0A0M6X0D2_9FIRM</name>
<dbReference type="SUPFAM" id="SSF89550">
    <property type="entry name" value="PHP domain-like"/>
    <property type="match status" value="1"/>
</dbReference>
<keyword evidence="4" id="KW-0904">Protein phosphatase</keyword>
<dbReference type="EMBL" id="CYXV01000016">
    <property type="protein sequence ID" value="CUN16372.1"/>
    <property type="molecule type" value="Genomic_DNA"/>
</dbReference>
<dbReference type="GO" id="GO:0004725">
    <property type="term" value="F:protein tyrosine phosphatase activity"/>
    <property type="evidence" value="ECO:0007669"/>
    <property type="project" value="UniProtKB-EC"/>
</dbReference>
<dbReference type="OrthoDB" id="9788539at2"/>
<sequence>MIDIHCHLLYGVDDGAKTIEESVAMLEAAKEQGISAMILTPHYRHGMFAYPKEEIEEHFRILEPYAQKLGIYLALGTEYHVNSHIVEALDSGRCRTMAGSRYVLCEYSHDSEYAYIYQMTQELVLHGYIPVFAHVERYGALADLQLAEELRNLGAWITVNADAVLGLEGMGPKKYCKKMLKAECVDAIASDSHGIKNRANHMGKCYELIEKKFGREYADQLLVNHPAKILTGEMK</sequence>
<dbReference type="GeneID" id="99748691"/>
<evidence type="ECO:0000313" key="10">
    <source>
        <dbReference type="Proteomes" id="UP000095495"/>
    </source>
</evidence>
<dbReference type="AlphaFoldDB" id="A0A0M6X0D2"/>
<dbReference type="EMBL" id="WNAL01000003">
    <property type="protein sequence ID" value="MTR80606.1"/>
    <property type="molecule type" value="Genomic_DNA"/>
</dbReference>
<dbReference type="RefSeq" id="WP_022045821.1">
    <property type="nucleotide sequence ID" value="NZ_CP173697.1"/>
</dbReference>
<dbReference type="PIRSF" id="PIRSF016557">
    <property type="entry name" value="Caps_synth_CpsB"/>
    <property type="match status" value="1"/>
</dbReference>
<comment type="catalytic activity">
    <reaction evidence="5">
        <text>O-phospho-L-tyrosyl-[protein] + H2O = L-tyrosyl-[protein] + phosphate</text>
        <dbReference type="Rhea" id="RHEA:10684"/>
        <dbReference type="Rhea" id="RHEA-COMP:10136"/>
        <dbReference type="Rhea" id="RHEA-COMP:20101"/>
        <dbReference type="ChEBI" id="CHEBI:15377"/>
        <dbReference type="ChEBI" id="CHEBI:43474"/>
        <dbReference type="ChEBI" id="CHEBI:46858"/>
        <dbReference type="ChEBI" id="CHEBI:61978"/>
        <dbReference type="EC" id="3.1.3.48"/>
    </reaction>
</comment>
<evidence type="ECO:0000256" key="1">
    <source>
        <dbReference type="ARBA" id="ARBA00005750"/>
    </source>
</evidence>
<evidence type="ECO:0000313" key="6">
    <source>
        <dbReference type="EMBL" id="CRL42934.1"/>
    </source>
</evidence>
<accession>A0A0M6X0D2</accession>
<evidence type="ECO:0000313" key="7">
    <source>
        <dbReference type="EMBL" id="CUN16372.1"/>
    </source>
</evidence>
<dbReference type="Pfam" id="PF19567">
    <property type="entry name" value="CpsB_CapC"/>
    <property type="match status" value="1"/>
</dbReference>
<dbReference type="EMBL" id="CVRR01000082">
    <property type="protein sequence ID" value="CRL42934.1"/>
    <property type="molecule type" value="Genomic_DNA"/>
</dbReference>
<evidence type="ECO:0000313" key="8">
    <source>
        <dbReference type="EMBL" id="MTR80606.1"/>
    </source>
</evidence>
<dbReference type="PANTHER" id="PTHR39181">
    <property type="entry name" value="TYROSINE-PROTEIN PHOSPHATASE YWQE"/>
    <property type="match status" value="1"/>
</dbReference>
<reference evidence="9" key="1">
    <citation type="submission" date="2015-05" db="EMBL/GenBank/DDBJ databases">
        <authorList>
            <consortium name="Pathogen Informatics"/>
        </authorList>
    </citation>
    <scope>NUCLEOTIDE SEQUENCE [LARGE SCALE GENOMIC DNA]</scope>
    <source>
        <strain evidence="7 10">2789STDY5608863</strain>
        <strain evidence="9">M72</strain>
    </source>
</reference>
<proteinExistence type="inferred from homology"/>
<dbReference type="Proteomes" id="UP000446657">
    <property type="component" value="Unassembled WGS sequence"/>
</dbReference>
<evidence type="ECO:0000256" key="4">
    <source>
        <dbReference type="ARBA" id="ARBA00022912"/>
    </source>
</evidence>